<sequence>MSEPRRHHLVPQMHLKRFADHKRRIIMVSRDQKKRVSTDIKKACVQTDYYAVETNNGRMQDVEGLLSVIESNAAAAIENILSGKFPPSPTDREAIALFIGFQCVRGDETLQGYGQVVDVLTKKIISNATREEIIETFHRREGREPTEEEIAARKLIFKNVNNFTITPHQNRRINVMLKLAPELADIMLKRRWFLSDHGDPCLLTSDTPVVMWSKPTPPTFFSGRGWATADEVQMPLSPRFSLCLSWENELKEQVFRLGSKIGPELGAKLNELVAYKARRWIFHHPDTDPLKGVELLPSEPVFYFR</sequence>
<proteinExistence type="predicted"/>
<organism evidence="1 2">
    <name type="scientific">Myxococcus llanfairpwllgwyngyllgogerychwyrndrobwllllantysiliogogogochensis</name>
    <dbReference type="NCBI Taxonomy" id="2590453"/>
    <lineage>
        <taxon>Bacteria</taxon>
        <taxon>Pseudomonadati</taxon>
        <taxon>Myxococcota</taxon>
        <taxon>Myxococcia</taxon>
        <taxon>Myxococcales</taxon>
        <taxon>Cystobacterineae</taxon>
        <taxon>Myxococcaceae</taxon>
        <taxon>Myxococcus</taxon>
    </lineage>
</organism>
<reference evidence="1 2" key="1">
    <citation type="submission" date="2019-06" db="EMBL/GenBank/DDBJ databases">
        <authorList>
            <person name="Livingstone P."/>
            <person name="Whitworth D."/>
        </authorList>
    </citation>
    <scope>NUCLEOTIDE SEQUENCE [LARGE SCALE GENOMIC DNA]</scope>
    <source>
        <strain evidence="1 2">AM401</strain>
    </source>
</reference>
<name>A0A540WYZ9_9BACT</name>
<dbReference type="EMBL" id="VIFM01000074">
    <property type="protein sequence ID" value="TQF14238.1"/>
    <property type="molecule type" value="Genomic_DNA"/>
</dbReference>
<protein>
    <submittedName>
        <fullName evidence="1">DUF4238 domain-containing protein</fullName>
    </submittedName>
</protein>
<dbReference type="Proteomes" id="UP000315369">
    <property type="component" value="Unassembled WGS sequence"/>
</dbReference>
<dbReference type="InterPro" id="IPR025332">
    <property type="entry name" value="DUF4238"/>
</dbReference>
<dbReference type="Pfam" id="PF14022">
    <property type="entry name" value="DUF4238"/>
    <property type="match status" value="1"/>
</dbReference>
<evidence type="ECO:0000313" key="1">
    <source>
        <dbReference type="EMBL" id="TQF14238.1"/>
    </source>
</evidence>
<dbReference type="AlphaFoldDB" id="A0A540WYZ9"/>
<gene>
    <name evidence="1" type="ORF">FJV41_19930</name>
</gene>
<keyword evidence="2" id="KW-1185">Reference proteome</keyword>
<comment type="caution">
    <text evidence="1">The sequence shown here is derived from an EMBL/GenBank/DDBJ whole genome shotgun (WGS) entry which is preliminary data.</text>
</comment>
<evidence type="ECO:0000313" key="2">
    <source>
        <dbReference type="Proteomes" id="UP000315369"/>
    </source>
</evidence>
<dbReference type="OrthoDB" id="5518415at2"/>
<dbReference type="RefSeq" id="WP_141644094.1">
    <property type="nucleotide sequence ID" value="NZ_VIFM01000074.1"/>
</dbReference>
<accession>A0A540WYZ9</accession>